<keyword evidence="11" id="KW-1185">Reference proteome</keyword>
<evidence type="ECO:0000256" key="4">
    <source>
        <dbReference type="ARBA" id="ARBA00022723"/>
    </source>
</evidence>
<dbReference type="NCBIfam" id="TIGR03723">
    <property type="entry name" value="T6A_TsaD_YgjD"/>
    <property type="match status" value="1"/>
</dbReference>
<keyword evidence="6 8" id="KW-0012">Acyltransferase</keyword>
<dbReference type="STRING" id="1643428.GCA_001442855_02016"/>
<organism evidence="10 11">
    <name type="scientific">Candidatus Thermokryptus mobilis</name>
    <dbReference type="NCBI Taxonomy" id="1643428"/>
    <lineage>
        <taxon>Bacteria</taxon>
        <taxon>Pseudomonadati</taxon>
        <taxon>Candidatus Kryptoniota</taxon>
        <taxon>Candidatus Thermokryptus</taxon>
    </lineage>
</organism>
<comment type="function">
    <text evidence="8">Required for the formation of a threonylcarbamoyl group on adenosine at position 37 (t(6)A37) in tRNAs that read codons beginning with adenine. Is involved in the transfer of the threonylcarbamoyl moiety of threonylcarbamoyl-AMP (TC-AMP) to the N6 group of A37, together with TsaE and TsaB. TsaD likely plays a direct catalytic role in this reaction.</text>
</comment>
<dbReference type="InterPro" id="IPR000905">
    <property type="entry name" value="Gcp-like_dom"/>
</dbReference>
<accession>A0A0S4NBT9</accession>
<feature type="binding site" evidence="8">
    <location>
        <begin position="132"/>
        <end position="136"/>
    </location>
    <ligand>
        <name>substrate</name>
    </ligand>
</feature>
<protein>
    <recommendedName>
        <fullName evidence="8">tRNA N6-adenosine threonylcarbamoyltransferase</fullName>
        <ecNumber evidence="8">2.3.1.234</ecNumber>
    </recommendedName>
    <alternativeName>
        <fullName evidence="8">N6-L-threonylcarbamoyladenine synthase</fullName>
        <shortName evidence="8">t(6)A synthase</shortName>
    </alternativeName>
    <alternativeName>
        <fullName evidence="8">t(6)A37 threonylcarbamoyladenosine biosynthesis protein TsaD</fullName>
    </alternativeName>
    <alternativeName>
        <fullName evidence="8">tRNA threonylcarbamoyladenosine biosynthesis protein TsaD</fullName>
    </alternativeName>
</protein>
<feature type="domain" description="Gcp-like" evidence="9">
    <location>
        <begin position="23"/>
        <end position="314"/>
    </location>
</feature>
<evidence type="ECO:0000256" key="6">
    <source>
        <dbReference type="ARBA" id="ARBA00023315"/>
    </source>
</evidence>
<dbReference type="Pfam" id="PF00814">
    <property type="entry name" value="TsaD"/>
    <property type="match status" value="1"/>
</dbReference>
<comment type="similarity">
    <text evidence="8">Belongs to the KAE1 / TsaD family.</text>
</comment>
<dbReference type="GO" id="GO:0005506">
    <property type="term" value="F:iron ion binding"/>
    <property type="evidence" value="ECO:0007669"/>
    <property type="project" value="UniProtKB-UniRule"/>
</dbReference>
<dbReference type="PROSITE" id="PS01016">
    <property type="entry name" value="GLYCOPROTEASE"/>
    <property type="match status" value="1"/>
</dbReference>
<comment type="catalytic activity">
    <reaction evidence="7 8">
        <text>L-threonylcarbamoyladenylate + adenosine(37) in tRNA = N(6)-L-threonylcarbamoyladenosine(37) in tRNA + AMP + H(+)</text>
        <dbReference type="Rhea" id="RHEA:37059"/>
        <dbReference type="Rhea" id="RHEA-COMP:10162"/>
        <dbReference type="Rhea" id="RHEA-COMP:10163"/>
        <dbReference type="ChEBI" id="CHEBI:15378"/>
        <dbReference type="ChEBI" id="CHEBI:73682"/>
        <dbReference type="ChEBI" id="CHEBI:74411"/>
        <dbReference type="ChEBI" id="CHEBI:74418"/>
        <dbReference type="ChEBI" id="CHEBI:456215"/>
        <dbReference type="EC" id="2.3.1.234"/>
    </reaction>
</comment>
<dbReference type="GO" id="GO:0002949">
    <property type="term" value="P:tRNA threonylcarbamoyladenosine modification"/>
    <property type="evidence" value="ECO:0007669"/>
    <property type="project" value="UniProtKB-UniRule"/>
</dbReference>
<dbReference type="GO" id="GO:0061711">
    <property type="term" value="F:tRNA N(6)-L-threonylcarbamoyladenine synthase activity"/>
    <property type="evidence" value="ECO:0007669"/>
    <property type="project" value="UniProtKB-EC"/>
</dbReference>
<comment type="cofactor">
    <cofactor evidence="8">
        <name>Fe(2+)</name>
        <dbReference type="ChEBI" id="CHEBI:29033"/>
    </cofactor>
    <text evidence="8">Binds 1 Fe(2+) ion per subunit.</text>
</comment>
<evidence type="ECO:0000313" key="11">
    <source>
        <dbReference type="Proteomes" id="UP000320623"/>
    </source>
</evidence>
<dbReference type="PRINTS" id="PR00789">
    <property type="entry name" value="OSIALOPTASE"/>
</dbReference>
<dbReference type="InterPro" id="IPR043129">
    <property type="entry name" value="ATPase_NBD"/>
</dbReference>
<dbReference type="Gene3D" id="3.30.420.40">
    <property type="match status" value="2"/>
</dbReference>
<feature type="binding site" evidence="8">
    <location>
        <position position="178"/>
    </location>
    <ligand>
        <name>substrate</name>
    </ligand>
</feature>
<dbReference type="OrthoDB" id="9806197at2"/>
<dbReference type="PANTHER" id="PTHR11735:SF6">
    <property type="entry name" value="TRNA N6-ADENOSINE THREONYLCARBAMOYLTRANSFERASE, MITOCHONDRIAL"/>
    <property type="match status" value="1"/>
</dbReference>
<evidence type="ECO:0000256" key="5">
    <source>
        <dbReference type="ARBA" id="ARBA00023004"/>
    </source>
</evidence>
<feature type="binding site" evidence="8">
    <location>
        <position position="165"/>
    </location>
    <ligand>
        <name>substrate</name>
    </ligand>
</feature>
<dbReference type="HAMAP" id="MF_01445">
    <property type="entry name" value="TsaD"/>
    <property type="match status" value="1"/>
</dbReference>
<gene>
    <name evidence="8" type="primary">tsaD</name>
    <name evidence="10" type="ORF">JGI1_02058</name>
</gene>
<evidence type="ECO:0000256" key="1">
    <source>
        <dbReference type="ARBA" id="ARBA00022490"/>
    </source>
</evidence>
<dbReference type="CDD" id="cd24133">
    <property type="entry name" value="ASKHA_NBD_TsaD_bac"/>
    <property type="match status" value="1"/>
</dbReference>
<evidence type="ECO:0000256" key="3">
    <source>
        <dbReference type="ARBA" id="ARBA00022694"/>
    </source>
</evidence>
<dbReference type="PANTHER" id="PTHR11735">
    <property type="entry name" value="TRNA N6-ADENOSINE THREONYLCARBAMOYLTRANSFERASE"/>
    <property type="match status" value="1"/>
</dbReference>
<dbReference type="RefSeq" id="WP_140945774.1">
    <property type="nucleotide sequence ID" value="NZ_FAOO01000020.1"/>
</dbReference>
<keyword evidence="3 8" id="KW-0819">tRNA processing</keyword>
<feature type="binding site" evidence="8">
    <location>
        <position position="307"/>
    </location>
    <ligand>
        <name>Fe cation</name>
        <dbReference type="ChEBI" id="CHEBI:24875"/>
    </ligand>
</feature>
<feature type="binding site" evidence="8">
    <location>
        <position position="113"/>
    </location>
    <ligand>
        <name>Fe cation</name>
        <dbReference type="ChEBI" id="CHEBI:24875"/>
    </ligand>
</feature>
<feature type="binding site" evidence="8">
    <location>
        <position position="182"/>
    </location>
    <ligand>
        <name>substrate</name>
    </ligand>
</feature>
<dbReference type="NCBIfam" id="TIGR00329">
    <property type="entry name" value="gcp_kae1"/>
    <property type="match status" value="1"/>
</dbReference>
<dbReference type="InterPro" id="IPR017861">
    <property type="entry name" value="KAE1/TsaD"/>
</dbReference>
<keyword evidence="4 8" id="KW-0479">Metal-binding</keyword>
<evidence type="ECO:0000256" key="2">
    <source>
        <dbReference type="ARBA" id="ARBA00022679"/>
    </source>
</evidence>
<keyword evidence="1 8" id="KW-0963">Cytoplasm</keyword>
<dbReference type="Proteomes" id="UP000320623">
    <property type="component" value="Unassembled WGS sequence"/>
</dbReference>
<name>A0A0S4NBT9_9BACT</name>
<keyword evidence="5 8" id="KW-0408">Iron</keyword>
<dbReference type="InterPro" id="IPR022450">
    <property type="entry name" value="TsaD"/>
</dbReference>
<feature type="binding site" evidence="8">
    <location>
        <position position="279"/>
    </location>
    <ligand>
        <name>substrate</name>
    </ligand>
</feature>
<dbReference type="SUPFAM" id="SSF53067">
    <property type="entry name" value="Actin-like ATPase domain"/>
    <property type="match status" value="2"/>
</dbReference>
<dbReference type="EC" id="2.3.1.234" evidence="8"/>
<dbReference type="InterPro" id="IPR017860">
    <property type="entry name" value="Peptidase_M22_CS"/>
</dbReference>
<feature type="binding site" evidence="8">
    <location>
        <position position="109"/>
    </location>
    <ligand>
        <name>Fe cation</name>
        <dbReference type="ChEBI" id="CHEBI:24875"/>
    </ligand>
</feature>
<reference evidence="11" key="1">
    <citation type="submission" date="2015-11" db="EMBL/GenBank/DDBJ databases">
        <authorList>
            <person name="Varghese N."/>
        </authorList>
    </citation>
    <scope>NUCLEOTIDE SEQUENCE [LARGE SCALE GENOMIC DNA]</scope>
</reference>
<comment type="subcellular location">
    <subcellularLocation>
        <location evidence="8">Cytoplasm</location>
    </subcellularLocation>
</comment>
<dbReference type="GO" id="GO:0005737">
    <property type="term" value="C:cytoplasm"/>
    <property type="evidence" value="ECO:0007669"/>
    <property type="project" value="UniProtKB-SubCell"/>
</dbReference>
<sequence>MVVLGIETSCDETSAAVLKNGNLLSSVVSSQYFHSKYGGVVPELASRAHQKIIVQVVGEAINLAGISKGDINAIAVTYGPGLIGSLLVGVSFAKAMAYALKIPIIGVNHIEGHIFSVFLSNESPEPPFISLVISGGHTMLVLVENLLNFKLLGQTRDDAAGEAFDKVAKLLGLGYPGGPIIDKLSREGDPNFVKFPKPIPSKRTSGYEFSFSGLKTAVLYYLKRINFQNLSEDEKKKFIPNICASFQKAVVDGLVEQTFKAAMDFNIKSISVVGGVAANSELRKRMAEKANELGFKLYIPDLTFCTDNAGMIAYAGYVKLKNGIKSDLEISPIPNLKIG</sequence>
<proteinExistence type="inferred from homology"/>
<evidence type="ECO:0000256" key="8">
    <source>
        <dbReference type="HAMAP-Rule" id="MF_01445"/>
    </source>
</evidence>
<evidence type="ECO:0000256" key="7">
    <source>
        <dbReference type="ARBA" id="ARBA00048117"/>
    </source>
</evidence>
<dbReference type="FunFam" id="3.30.420.40:FF:000040">
    <property type="entry name" value="tRNA N6-adenosine threonylcarbamoyltransferase"/>
    <property type="match status" value="1"/>
</dbReference>
<evidence type="ECO:0000259" key="9">
    <source>
        <dbReference type="Pfam" id="PF00814"/>
    </source>
</evidence>
<dbReference type="EMBL" id="FAOO01000020">
    <property type="protein sequence ID" value="CUU08331.1"/>
    <property type="molecule type" value="Genomic_DNA"/>
</dbReference>
<evidence type="ECO:0000313" key="10">
    <source>
        <dbReference type="EMBL" id="CUU08331.1"/>
    </source>
</evidence>
<dbReference type="AlphaFoldDB" id="A0A0S4NBT9"/>
<keyword evidence="2 8" id="KW-0808">Transferase</keyword>